<dbReference type="AlphaFoldDB" id="A0A2S6GP73"/>
<keyword evidence="5 15" id="KW-0547">Nucleotide-binding</keyword>
<dbReference type="SMART" id="SM00382">
    <property type="entry name" value="AAA"/>
    <property type="match status" value="1"/>
</dbReference>
<dbReference type="GO" id="GO:0005525">
    <property type="term" value="F:GTP binding"/>
    <property type="evidence" value="ECO:0007669"/>
    <property type="project" value="UniProtKB-UniRule"/>
</dbReference>
<dbReference type="RefSeq" id="WP_104424982.1">
    <property type="nucleotide sequence ID" value="NZ_PTIY01000015.1"/>
</dbReference>
<dbReference type="HAMAP" id="MF_00920">
    <property type="entry name" value="FtsY"/>
    <property type="match status" value="1"/>
</dbReference>
<keyword evidence="10 15" id="KW-0472">Membrane</keyword>
<dbReference type="Pfam" id="PF02628">
    <property type="entry name" value="COX15-CtaA"/>
    <property type="match status" value="1"/>
</dbReference>
<dbReference type="Gene3D" id="1.20.120.140">
    <property type="entry name" value="Signal recognition particle SRP54, nucleotide-binding domain"/>
    <property type="match status" value="1"/>
</dbReference>
<dbReference type="InterPro" id="IPR042101">
    <property type="entry name" value="SRP54_N_sf"/>
</dbReference>
<evidence type="ECO:0000256" key="2">
    <source>
        <dbReference type="ARBA" id="ARBA00022475"/>
    </source>
</evidence>
<feature type="binding site" evidence="15">
    <location>
        <begin position="557"/>
        <end position="561"/>
    </location>
    <ligand>
        <name>GTP</name>
        <dbReference type="ChEBI" id="CHEBI:37565"/>
    </ligand>
</feature>
<keyword evidence="8" id="KW-0350">Heme biosynthesis</keyword>
<keyword evidence="7 16" id="KW-1133">Transmembrane helix</keyword>
<organism evidence="18 19">
    <name type="scientific">Methylobacter tundripaludum</name>
    <dbReference type="NCBI Taxonomy" id="173365"/>
    <lineage>
        <taxon>Bacteria</taxon>
        <taxon>Pseudomonadati</taxon>
        <taxon>Pseudomonadota</taxon>
        <taxon>Gammaproteobacteria</taxon>
        <taxon>Methylococcales</taxon>
        <taxon>Methylococcaceae</taxon>
        <taxon>Methylobacter</taxon>
    </lineage>
</organism>
<dbReference type="PANTHER" id="PTHR43134">
    <property type="entry name" value="SIGNAL RECOGNITION PARTICLE RECEPTOR SUBUNIT ALPHA"/>
    <property type="match status" value="1"/>
</dbReference>
<evidence type="ECO:0000256" key="15">
    <source>
        <dbReference type="HAMAP-Rule" id="MF_00920"/>
    </source>
</evidence>
<evidence type="ECO:0000256" key="10">
    <source>
        <dbReference type="ARBA" id="ARBA00023136"/>
    </source>
</evidence>
<dbReference type="EMBL" id="PTIY01000015">
    <property type="protein sequence ID" value="PPK66986.1"/>
    <property type="molecule type" value="Genomic_DNA"/>
</dbReference>
<sequence length="671" mass="72315">MFRKITLFGVLLALIVIVVGSYVRLSGAGLGCPDWPGCYGQAIPFDFAQGGVSDHADFIAQAAEAFPGQTPDIAKVWKEMGHRYLAALLGVVVLLLALLSWREQQSRPVVVTAASMLAVLIGLQAALGMWAVKFHVMPIVVTGHLLLGMMTLWLLFWLYLRVNPKVSPLALRRNGLALFVRLAMLVLFLEIVLGGWVSTNYAALACSDFPACNGSWWPKADYRTALDLFSGLSSGYTGVIAFDAQVAANWLHRVGALVCFIVLTLVMLSATSAHHPRPVRRAGLGLSVLLLLQIGSGVIGVKFGMPLWAAVAHNAFSALLMLPLIAIGFYCRYAYVEMPKPAVEIELQPEGAVAEAEEAYPVTEPESLYLRLKSQLKRTRSGLSGVLAQIPLGQKEIDEDLLEAIEASLLMADIGVDATTEIIKRLTESVERHQLNDGEALTAALKQELRSMLQPCNKPLHIPKQDKPFVILVVGVNGAGKTTTIGKLAKRLQAQGHSVMLAAGDTFRAAAVEQLQTWGERNNIHVVAQHTGADSASVIYDGVQSAQAKGIDVLIADTAGRLHTKSNLMDELKKVKRIISKLDETAPHEVLLVLDAGTGQNALSQARLFNETVALTGLALTKLDGTAKGGVIFALAKQFGIPIRFIGIGEGIDDLQDFDADAFVDALFVKD</sequence>
<dbReference type="GO" id="GO:0006614">
    <property type="term" value="P:SRP-dependent cotranslational protein targeting to membrane"/>
    <property type="evidence" value="ECO:0007669"/>
    <property type="project" value="InterPro"/>
</dbReference>
<dbReference type="Gene3D" id="3.40.50.300">
    <property type="entry name" value="P-loop containing nucleotide triphosphate hydrolases"/>
    <property type="match status" value="1"/>
</dbReference>
<name>A0A2S6GP73_9GAMM</name>
<keyword evidence="2 15" id="KW-1003">Cell membrane</keyword>
<dbReference type="InterPro" id="IPR036225">
    <property type="entry name" value="SRP/SRP_N"/>
</dbReference>
<dbReference type="Proteomes" id="UP000238071">
    <property type="component" value="Unassembled WGS sequence"/>
</dbReference>
<dbReference type="InterPro" id="IPR000897">
    <property type="entry name" value="SRP54_GTPase_dom"/>
</dbReference>
<dbReference type="CDD" id="cd17874">
    <property type="entry name" value="FtsY"/>
    <property type="match status" value="1"/>
</dbReference>
<comment type="catalytic activity">
    <reaction evidence="13 15">
        <text>GTP + H2O = GDP + phosphate + H(+)</text>
        <dbReference type="Rhea" id="RHEA:19669"/>
        <dbReference type="ChEBI" id="CHEBI:15377"/>
        <dbReference type="ChEBI" id="CHEBI:15378"/>
        <dbReference type="ChEBI" id="CHEBI:37565"/>
        <dbReference type="ChEBI" id="CHEBI:43474"/>
        <dbReference type="ChEBI" id="CHEBI:58189"/>
        <dbReference type="EC" id="3.6.5.4"/>
    </reaction>
</comment>
<dbReference type="PANTHER" id="PTHR43134:SF1">
    <property type="entry name" value="SIGNAL RECOGNITION PARTICLE RECEPTOR SUBUNIT ALPHA"/>
    <property type="match status" value="1"/>
</dbReference>
<feature type="transmembrane region" description="Helical" evidence="16">
    <location>
        <begin position="178"/>
        <end position="197"/>
    </location>
</feature>
<feature type="binding site" evidence="15">
    <location>
        <begin position="475"/>
        <end position="482"/>
    </location>
    <ligand>
        <name>GTP</name>
        <dbReference type="ChEBI" id="CHEBI:37565"/>
    </ligand>
</feature>
<gene>
    <name evidence="15" type="primary">ftsY</name>
    <name evidence="18" type="ORF">B0F88_11576</name>
</gene>
<evidence type="ECO:0000256" key="12">
    <source>
        <dbReference type="ARBA" id="ARBA00023444"/>
    </source>
</evidence>
<dbReference type="Pfam" id="PF02881">
    <property type="entry name" value="SRP54_N"/>
    <property type="match status" value="1"/>
</dbReference>
<dbReference type="SUPFAM" id="SSF52540">
    <property type="entry name" value="P-loop containing nucleoside triphosphate hydrolases"/>
    <property type="match status" value="1"/>
</dbReference>
<evidence type="ECO:0000259" key="17">
    <source>
        <dbReference type="PROSITE" id="PS00300"/>
    </source>
</evidence>
<dbReference type="NCBIfam" id="TIGR00064">
    <property type="entry name" value="ftsY"/>
    <property type="match status" value="1"/>
</dbReference>
<feature type="transmembrane region" description="Helical" evidence="16">
    <location>
        <begin position="282"/>
        <end position="301"/>
    </location>
</feature>
<evidence type="ECO:0000313" key="18">
    <source>
        <dbReference type="EMBL" id="PPK66986.1"/>
    </source>
</evidence>
<accession>A0A2S6GP73</accession>
<feature type="transmembrane region" description="Helical" evidence="16">
    <location>
        <begin position="108"/>
        <end position="130"/>
    </location>
</feature>
<keyword evidence="11 15" id="KW-0675">Receptor</keyword>
<evidence type="ECO:0000256" key="13">
    <source>
        <dbReference type="ARBA" id="ARBA00048027"/>
    </source>
</evidence>
<dbReference type="PROSITE" id="PS00300">
    <property type="entry name" value="SRP54"/>
    <property type="match status" value="1"/>
</dbReference>
<dbReference type="InterPro" id="IPR027417">
    <property type="entry name" value="P-loop_NTPase"/>
</dbReference>
<reference evidence="18 19" key="1">
    <citation type="submission" date="2018-02" db="EMBL/GenBank/DDBJ databases">
        <title>Subsurface microbial communities from deep shales in Ohio and West Virginia, USA.</title>
        <authorList>
            <person name="Wrighton K."/>
        </authorList>
    </citation>
    <scope>NUCLEOTIDE SEQUENCE [LARGE SCALE GENOMIC DNA]</scope>
    <source>
        <strain evidence="18 19">OWC-G53F</strain>
    </source>
</reference>
<dbReference type="InterPro" id="IPR004390">
    <property type="entry name" value="SR_rcpt_FtsY"/>
</dbReference>
<keyword evidence="19" id="KW-1185">Reference proteome</keyword>
<dbReference type="GO" id="GO:0003924">
    <property type="term" value="F:GTPase activity"/>
    <property type="evidence" value="ECO:0007669"/>
    <property type="project" value="UniProtKB-UniRule"/>
</dbReference>
<keyword evidence="3 15" id="KW-0963">Cytoplasm</keyword>
<dbReference type="OrthoDB" id="9804720at2"/>
<dbReference type="SMART" id="SM00962">
    <property type="entry name" value="SRP54"/>
    <property type="match status" value="1"/>
</dbReference>
<comment type="pathway">
    <text evidence="12">Porphyrin-containing compound metabolism.</text>
</comment>
<evidence type="ECO:0000256" key="4">
    <source>
        <dbReference type="ARBA" id="ARBA00022692"/>
    </source>
</evidence>
<comment type="caution">
    <text evidence="18">The sequence shown here is derived from an EMBL/GenBank/DDBJ whole genome shotgun (WGS) entry which is preliminary data.</text>
</comment>
<proteinExistence type="inferred from homology"/>
<protein>
    <recommendedName>
        <fullName evidence="15">Signal recognition particle receptor FtsY</fullName>
        <shortName evidence="15">SRP receptor</shortName>
        <ecNumber evidence="15">3.6.5.4</ecNumber>
    </recommendedName>
</protein>
<feature type="transmembrane region" description="Helical" evidence="16">
    <location>
        <begin position="250"/>
        <end position="270"/>
    </location>
</feature>
<evidence type="ECO:0000256" key="6">
    <source>
        <dbReference type="ARBA" id="ARBA00022801"/>
    </source>
</evidence>
<dbReference type="EC" id="3.6.5.4" evidence="15"/>
<keyword evidence="4 16" id="KW-0812">Transmembrane</keyword>
<keyword evidence="9 15" id="KW-0342">GTP-binding</keyword>
<dbReference type="InterPro" id="IPR003593">
    <property type="entry name" value="AAA+_ATPase"/>
</dbReference>
<evidence type="ECO:0000256" key="3">
    <source>
        <dbReference type="ARBA" id="ARBA00022490"/>
    </source>
</evidence>
<dbReference type="FunFam" id="3.40.50.300:FF:000053">
    <property type="entry name" value="Signal recognition particle receptor FtsY"/>
    <property type="match status" value="1"/>
</dbReference>
<evidence type="ECO:0000256" key="7">
    <source>
        <dbReference type="ARBA" id="ARBA00022989"/>
    </source>
</evidence>
<feature type="binding site" evidence="15">
    <location>
        <begin position="621"/>
        <end position="624"/>
    </location>
    <ligand>
        <name>GTP</name>
        <dbReference type="ChEBI" id="CHEBI:37565"/>
    </ligand>
</feature>
<dbReference type="SMART" id="SM00963">
    <property type="entry name" value="SRP54_N"/>
    <property type="match status" value="1"/>
</dbReference>
<dbReference type="InterPro" id="IPR003780">
    <property type="entry name" value="COX15/CtaA_fam"/>
</dbReference>
<comment type="similarity">
    <text evidence="15">Belongs to the GTP-binding SRP family. FtsY subfamily.</text>
</comment>
<dbReference type="FunFam" id="1.20.120.140:FF:000002">
    <property type="entry name" value="Signal recognition particle receptor FtsY"/>
    <property type="match status" value="1"/>
</dbReference>
<feature type="domain" description="SRP54-type proteins GTP-binding" evidence="17">
    <location>
        <begin position="642"/>
        <end position="655"/>
    </location>
</feature>
<evidence type="ECO:0000256" key="9">
    <source>
        <dbReference type="ARBA" id="ARBA00023134"/>
    </source>
</evidence>
<comment type="subunit">
    <text evidence="15">Part of the signal recognition particle protein translocation system, which is composed of SRP and FtsY. SRP is a ribonucleoprotein composed of Ffh and a 4.5S RNA molecule.</text>
</comment>
<evidence type="ECO:0000256" key="8">
    <source>
        <dbReference type="ARBA" id="ARBA00023133"/>
    </source>
</evidence>
<dbReference type="GO" id="GO:0006784">
    <property type="term" value="P:heme A biosynthetic process"/>
    <property type="evidence" value="ECO:0007669"/>
    <property type="project" value="InterPro"/>
</dbReference>
<feature type="transmembrane region" description="Helical" evidence="16">
    <location>
        <begin position="307"/>
        <end position="331"/>
    </location>
</feature>
<dbReference type="GO" id="GO:0005047">
    <property type="term" value="F:signal recognition particle binding"/>
    <property type="evidence" value="ECO:0007669"/>
    <property type="project" value="TreeGrafter"/>
</dbReference>
<evidence type="ECO:0000313" key="19">
    <source>
        <dbReference type="Proteomes" id="UP000238071"/>
    </source>
</evidence>
<comment type="function">
    <text evidence="14 15">Involved in targeting and insertion of nascent membrane proteins into the cytoplasmic membrane. Acts as a receptor for the complex formed by the signal recognition particle (SRP) and the ribosome-nascent chain (RNC). Interaction with SRP-RNC leads to the transfer of the RNC complex to the Sec translocase for insertion into the membrane, the hydrolysis of GTP by both Ffh and FtsY, and the dissociation of the SRP-FtsY complex into the individual components.</text>
</comment>
<evidence type="ECO:0000256" key="16">
    <source>
        <dbReference type="SAM" id="Phobius"/>
    </source>
</evidence>
<dbReference type="Pfam" id="PF00448">
    <property type="entry name" value="SRP54"/>
    <property type="match status" value="1"/>
</dbReference>
<feature type="transmembrane region" description="Helical" evidence="16">
    <location>
        <begin position="136"/>
        <end position="158"/>
    </location>
</feature>
<dbReference type="GO" id="GO:0005737">
    <property type="term" value="C:cytoplasm"/>
    <property type="evidence" value="ECO:0007669"/>
    <property type="project" value="UniProtKB-SubCell"/>
</dbReference>
<dbReference type="GO" id="GO:0005886">
    <property type="term" value="C:plasma membrane"/>
    <property type="evidence" value="ECO:0007669"/>
    <property type="project" value="UniProtKB-SubCell"/>
</dbReference>
<keyword evidence="6 15" id="KW-0378">Hydrolase</keyword>
<evidence type="ECO:0000256" key="5">
    <source>
        <dbReference type="ARBA" id="ARBA00022741"/>
    </source>
</evidence>
<evidence type="ECO:0000256" key="1">
    <source>
        <dbReference type="ARBA" id="ARBA00004141"/>
    </source>
</evidence>
<evidence type="ECO:0000256" key="11">
    <source>
        <dbReference type="ARBA" id="ARBA00023170"/>
    </source>
</evidence>
<dbReference type="InterPro" id="IPR013822">
    <property type="entry name" value="Signal_recog_particl_SRP54_hlx"/>
</dbReference>
<comment type="subcellular location">
    <subcellularLocation>
        <location evidence="15">Cell membrane</location>
        <topology evidence="15">Peripheral membrane protein</topology>
        <orientation evidence="15">Cytoplasmic side</orientation>
    </subcellularLocation>
    <subcellularLocation>
        <location evidence="15">Cytoplasm</location>
    </subcellularLocation>
    <subcellularLocation>
        <location evidence="1">Membrane</location>
        <topology evidence="1">Multi-pass membrane protein</topology>
    </subcellularLocation>
</comment>
<dbReference type="SUPFAM" id="SSF47364">
    <property type="entry name" value="Domain of the SRP/SRP receptor G-proteins"/>
    <property type="match status" value="1"/>
</dbReference>
<evidence type="ECO:0000256" key="14">
    <source>
        <dbReference type="ARBA" id="ARBA00053570"/>
    </source>
</evidence>
<feature type="transmembrane region" description="Helical" evidence="16">
    <location>
        <begin position="84"/>
        <end position="101"/>
    </location>
</feature>